<dbReference type="InterPro" id="IPR036465">
    <property type="entry name" value="vWFA_dom_sf"/>
</dbReference>
<evidence type="ECO:0000256" key="7">
    <source>
        <dbReference type="ARBA" id="ARBA00023180"/>
    </source>
</evidence>
<evidence type="ECO:0000256" key="2">
    <source>
        <dbReference type="ARBA" id="ARBA00022525"/>
    </source>
</evidence>
<dbReference type="Pfam" id="PF14670">
    <property type="entry name" value="FXa_inhibition"/>
    <property type="match status" value="1"/>
</dbReference>
<accession>A0ABM1CTN3</accession>
<evidence type="ECO:0000256" key="8">
    <source>
        <dbReference type="SAM" id="SignalP"/>
    </source>
</evidence>
<dbReference type="SUPFAM" id="SSF53300">
    <property type="entry name" value="vWA-like"/>
    <property type="match status" value="2"/>
</dbReference>
<organism evidence="10 11">
    <name type="scientific">Ceratotherium simum simum</name>
    <name type="common">Southern white rhinoceros</name>
    <dbReference type="NCBI Taxonomy" id="73337"/>
    <lineage>
        <taxon>Eukaryota</taxon>
        <taxon>Metazoa</taxon>
        <taxon>Chordata</taxon>
        <taxon>Craniata</taxon>
        <taxon>Vertebrata</taxon>
        <taxon>Euteleostomi</taxon>
        <taxon>Mammalia</taxon>
        <taxon>Eutheria</taxon>
        <taxon>Laurasiatheria</taxon>
        <taxon>Perissodactyla</taxon>
        <taxon>Rhinocerotidae</taxon>
        <taxon>Ceratotherium</taxon>
    </lineage>
</organism>
<dbReference type="SMART" id="SM00327">
    <property type="entry name" value="VWA"/>
    <property type="match status" value="2"/>
</dbReference>
<evidence type="ECO:0000256" key="1">
    <source>
        <dbReference type="ARBA" id="ARBA00004613"/>
    </source>
</evidence>
<keyword evidence="10" id="KW-1185">Reference proteome</keyword>
<evidence type="ECO:0000313" key="10">
    <source>
        <dbReference type="Proteomes" id="UP000694910"/>
    </source>
</evidence>
<dbReference type="SUPFAM" id="SSF57196">
    <property type="entry name" value="EGF/Laminin"/>
    <property type="match status" value="1"/>
</dbReference>
<dbReference type="Pfam" id="PF10393">
    <property type="entry name" value="Matrilin_ccoil"/>
    <property type="match status" value="1"/>
</dbReference>
<dbReference type="PROSITE" id="PS50234">
    <property type="entry name" value="VWFA"/>
    <property type="match status" value="2"/>
</dbReference>
<dbReference type="InterPro" id="IPR002035">
    <property type="entry name" value="VWF_A"/>
</dbReference>
<dbReference type="Proteomes" id="UP000694910">
    <property type="component" value="Unplaced"/>
</dbReference>
<keyword evidence="4 8" id="KW-0732">Signal</keyword>
<dbReference type="PANTHER" id="PTHR24020:SF14">
    <property type="entry name" value="MATRILIN-4"/>
    <property type="match status" value="1"/>
</dbReference>
<dbReference type="Pfam" id="PF00092">
    <property type="entry name" value="VWA"/>
    <property type="match status" value="2"/>
</dbReference>
<keyword evidence="6" id="KW-1015">Disulfide bond</keyword>
<dbReference type="PROSITE" id="PS01186">
    <property type="entry name" value="EGF_2"/>
    <property type="match status" value="1"/>
</dbReference>
<feature type="chain" id="PRO_5045507737" evidence="8">
    <location>
        <begin position="22"/>
        <end position="542"/>
    </location>
</feature>
<dbReference type="Gene3D" id="1.20.5.30">
    <property type="match status" value="1"/>
</dbReference>
<feature type="domain" description="VWFA" evidence="9">
    <location>
        <begin position="306"/>
        <end position="481"/>
    </location>
</feature>
<evidence type="ECO:0000313" key="11">
    <source>
        <dbReference type="RefSeq" id="XP_014642914.1"/>
    </source>
</evidence>
<dbReference type="InterPro" id="IPR036337">
    <property type="entry name" value="Matrilin_CC_sf"/>
</dbReference>
<keyword evidence="5" id="KW-0677">Repeat</keyword>
<dbReference type="SMART" id="SM00181">
    <property type="entry name" value="EGF"/>
    <property type="match status" value="2"/>
</dbReference>
<evidence type="ECO:0000256" key="6">
    <source>
        <dbReference type="ARBA" id="ARBA00023157"/>
    </source>
</evidence>
<dbReference type="InterPro" id="IPR050525">
    <property type="entry name" value="ECM_Assembly_Org"/>
</dbReference>
<dbReference type="RefSeq" id="XP_014642914.1">
    <property type="nucleotide sequence ID" value="XM_014787428.1"/>
</dbReference>
<dbReference type="InterPro" id="IPR001881">
    <property type="entry name" value="EGF-like_Ca-bd_dom"/>
</dbReference>
<proteinExistence type="predicted"/>
<keyword evidence="2" id="KW-0964">Secreted</keyword>
<dbReference type="SUPFAM" id="SSF58002">
    <property type="entry name" value="Chicken cartilage matrix protein"/>
    <property type="match status" value="1"/>
</dbReference>
<dbReference type="SMART" id="SM00179">
    <property type="entry name" value="EGF_CA"/>
    <property type="match status" value="2"/>
</dbReference>
<gene>
    <name evidence="11" type="primary">LOC101387212</name>
</gene>
<dbReference type="InterPro" id="IPR019466">
    <property type="entry name" value="Matrilin_CC_trimer"/>
</dbReference>
<reference evidence="11" key="1">
    <citation type="submission" date="2025-08" db="UniProtKB">
        <authorList>
            <consortium name="RefSeq"/>
        </authorList>
    </citation>
    <scope>IDENTIFICATION</scope>
</reference>
<evidence type="ECO:0000259" key="9">
    <source>
        <dbReference type="PROSITE" id="PS50234"/>
    </source>
</evidence>
<dbReference type="SMART" id="SM01279">
    <property type="entry name" value="Matrilin_ccoil"/>
    <property type="match status" value="1"/>
</dbReference>
<evidence type="ECO:0000256" key="4">
    <source>
        <dbReference type="ARBA" id="ARBA00022729"/>
    </source>
</evidence>
<keyword evidence="7" id="KW-0325">Glycoprotein</keyword>
<dbReference type="InterPro" id="IPR000742">
    <property type="entry name" value="EGF"/>
</dbReference>
<dbReference type="PANTHER" id="PTHR24020">
    <property type="entry name" value="COLLAGEN ALPHA"/>
    <property type="match status" value="1"/>
</dbReference>
<protein>
    <submittedName>
        <fullName evidence="11">Matrilin-4 isoform X2</fullName>
    </submittedName>
</protein>
<feature type="domain" description="VWFA" evidence="9">
    <location>
        <begin position="36"/>
        <end position="211"/>
    </location>
</feature>
<name>A0ABM1CTN3_CERSS</name>
<dbReference type="Gene3D" id="3.40.50.410">
    <property type="entry name" value="von Willebrand factor, type A domain"/>
    <property type="match status" value="2"/>
</dbReference>
<dbReference type="PRINTS" id="PR00453">
    <property type="entry name" value="VWFADOMAIN"/>
</dbReference>
<evidence type="ECO:0000256" key="5">
    <source>
        <dbReference type="ARBA" id="ARBA00022737"/>
    </source>
</evidence>
<comment type="subcellular location">
    <subcellularLocation>
        <location evidence="1">Secreted</location>
    </subcellularLocation>
</comment>
<evidence type="ECO:0000256" key="3">
    <source>
        <dbReference type="ARBA" id="ARBA00022536"/>
    </source>
</evidence>
<keyword evidence="3" id="KW-0245">EGF-like domain</keyword>
<dbReference type="GeneID" id="101387212"/>
<feature type="signal peptide" evidence="8">
    <location>
        <begin position="1"/>
        <end position="21"/>
    </location>
</feature>
<dbReference type="Gene3D" id="2.10.25.10">
    <property type="entry name" value="Laminin"/>
    <property type="match status" value="2"/>
</dbReference>
<sequence>MRGLLCSPLPMVLLLLRPWETRLQFAGPRCSTGPLDLVFVIDSSRSVRPFEFETMRQFLVGLLRGLDVGPNATRVGVIQYSSQVQSVFPLGAFSRREDMESAIRALVPLAQGTMTGLAIQYAMNVAFSVAEGARPPEERVPRVAVIVTDGRPQDRVAEVAAQARARGIEIYAVGVQRADVGSLRAMASPPLDEHVFLVESFDLIQEFGRQLQGQLCGRDLCAEGGHGCQHQCISTRSTFHCACNPGYQLAADNKSCLAIDHCSFGNHSCQHECVSTFGGPRCRCREGHNLLPDGRSCQGCREGHVDLVLLIDGSKSVRPQNFELVKRFVNQIVDFLDVSPEGTRVGLVQFSSRVRTEFPLGRYGTAAEVKQAVMAVEYMERGTMTGLALRHMVEHSFSEAQGARPRALNVPRVGLVFTDGRSQDDISVWAARAKEEGIVMYAVGVGKAVEEELRQIASEPAELHVSYSPHFSTMTHLLENLKGSICPEEGISAGTELRSPCECESLVEFQGRTLGTLESLTQKLVQLTARLEDLENLLATQK</sequence>
<dbReference type="CDD" id="cd01475">
    <property type="entry name" value="vWA_Matrilin"/>
    <property type="match status" value="1"/>
</dbReference>